<evidence type="ECO:0000313" key="3">
    <source>
        <dbReference type="Proteomes" id="UP000828390"/>
    </source>
</evidence>
<organism evidence="2 3">
    <name type="scientific">Dreissena polymorpha</name>
    <name type="common">Zebra mussel</name>
    <name type="synonym">Mytilus polymorpha</name>
    <dbReference type="NCBI Taxonomy" id="45954"/>
    <lineage>
        <taxon>Eukaryota</taxon>
        <taxon>Metazoa</taxon>
        <taxon>Spiralia</taxon>
        <taxon>Lophotrochozoa</taxon>
        <taxon>Mollusca</taxon>
        <taxon>Bivalvia</taxon>
        <taxon>Autobranchia</taxon>
        <taxon>Heteroconchia</taxon>
        <taxon>Euheterodonta</taxon>
        <taxon>Imparidentia</taxon>
        <taxon>Neoheterodontei</taxon>
        <taxon>Myida</taxon>
        <taxon>Dreissenoidea</taxon>
        <taxon>Dreissenidae</taxon>
        <taxon>Dreissena</taxon>
    </lineage>
</organism>
<protein>
    <submittedName>
        <fullName evidence="2">Uncharacterized protein</fullName>
    </submittedName>
</protein>
<evidence type="ECO:0000313" key="2">
    <source>
        <dbReference type="EMBL" id="KAH3889938.1"/>
    </source>
</evidence>
<dbReference type="AlphaFoldDB" id="A0A9D4N579"/>
<gene>
    <name evidence="2" type="ORF">DPMN_014005</name>
</gene>
<dbReference type="Proteomes" id="UP000828390">
    <property type="component" value="Unassembled WGS sequence"/>
</dbReference>
<accession>A0A9D4N579</accession>
<name>A0A9D4N579_DREPO</name>
<evidence type="ECO:0000256" key="1">
    <source>
        <dbReference type="SAM" id="MobiDB-lite"/>
    </source>
</evidence>
<dbReference type="EMBL" id="JAIWYP010000001">
    <property type="protein sequence ID" value="KAH3889938.1"/>
    <property type="molecule type" value="Genomic_DNA"/>
</dbReference>
<reference evidence="2" key="2">
    <citation type="submission" date="2020-11" db="EMBL/GenBank/DDBJ databases">
        <authorList>
            <person name="McCartney M.A."/>
            <person name="Auch B."/>
            <person name="Kono T."/>
            <person name="Mallez S."/>
            <person name="Becker A."/>
            <person name="Gohl D.M."/>
            <person name="Silverstein K.A.T."/>
            <person name="Koren S."/>
            <person name="Bechman K.B."/>
            <person name="Herman A."/>
            <person name="Abrahante J.E."/>
            <person name="Garbe J."/>
        </authorList>
    </citation>
    <scope>NUCLEOTIDE SEQUENCE</scope>
    <source>
        <strain evidence="2">Duluth1</strain>
        <tissue evidence="2">Whole animal</tissue>
    </source>
</reference>
<feature type="region of interest" description="Disordered" evidence="1">
    <location>
        <begin position="34"/>
        <end position="53"/>
    </location>
</feature>
<comment type="caution">
    <text evidence="2">The sequence shown here is derived from an EMBL/GenBank/DDBJ whole genome shotgun (WGS) entry which is preliminary data.</text>
</comment>
<sequence>MTTQFAGPHPIRQCNLPPHLRHRNTWLRDLDADAEQKSETWGQLERLPQNRGT</sequence>
<reference evidence="2" key="1">
    <citation type="journal article" date="2019" name="bioRxiv">
        <title>The Genome of the Zebra Mussel, Dreissena polymorpha: A Resource for Invasive Species Research.</title>
        <authorList>
            <person name="McCartney M.A."/>
            <person name="Auch B."/>
            <person name="Kono T."/>
            <person name="Mallez S."/>
            <person name="Zhang Y."/>
            <person name="Obille A."/>
            <person name="Becker A."/>
            <person name="Abrahante J.E."/>
            <person name="Garbe J."/>
            <person name="Badalamenti J.P."/>
            <person name="Herman A."/>
            <person name="Mangelson H."/>
            <person name="Liachko I."/>
            <person name="Sullivan S."/>
            <person name="Sone E.D."/>
            <person name="Koren S."/>
            <person name="Silverstein K.A.T."/>
            <person name="Beckman K.B."/>
            <person name="Gohl D.M."/>
        </authorList>
    </citation>
    <scope>NUCLEOTIDE SEQUENCE</scope>
    <source>
        <strain evidence="2">Duluth1</strain>
        <tissue evidence="2">Whole animal</tissue>
    </source>
</reference>
<keyword evidence="3" id="KW-1185">Reference proteome</keyword>
<proteinExistence type="predicted"/>